<name>A0A3N7HWL8_9BURK</name>
<organism evidence="7 8">
    <name type="scientific">Piscinibacter terrae</name>
    <dbReference type="NCBI Taxonomy" id="2496871"/>
    <lineage>
        <taxon>Bacteria</taxon>
        <taxon>Pseudomonadati</taxon>
        <taxon>Pseudomonadota</taxon>
        <taxon>Betaproteobacteria</taxon>
        <taxon>Burkholderiales</taxon>
        <taxon>Sphaerotilaceae</taxon>
        <taxon>Piscinibacter</taxon>
    </lineage>
</organism>
<keyword evidence="2 5" id="KW-0479">Metal-binding</keyword>
<feature type="chain" id="PRO_5018252513" evidence="6">
    <location>
        <begin position="22"/>
        <end position="510"/>
    </location>
</feature>
<dbReference type="PANTHER" id="PTHR10543">
    <property type="entry name" value="BETA-CAROTENE DIOXYGENASE"/>
    <property type="match status" value="1"/>
</dbReference>
<dbReference type="Pfam" id="PF03055">
    <property type="entry name" value="RPE65"/>
    <property type="match status" value="1"/>
</dbReference>
<evidence type="ECO:0000256" key="4">
    <source>
        <dbReference type="ARBA" id="ARBA00023004"/>
    </source>
</evidence>
<dbReference type="EMBL" id="QUSW01000001">
    <property type="protein sequence ID" value="RQP26790.1"/>
    <property type="molecule type" value="Genomic_DNA"/>
</dbReference>
<feature type="binding site" evidence="5">
    <location>
        <position position="504"/>
    </location>
    <ligand>
        <name>Fe cation</name>
        <dbReference type="ChEBI" id="CHEBI:24875"/>
        <note>catalytic</note>
    </ligand>
</feature>
<sequence length="510" mass="55595">MNRRNFIAGAAGALTFSGAIAAETVAETAAAEATDPVFKAFADALPQHSWQMGYEGLQADAAPMTLSLRGQMPRGLRGALYRNGPSRHSIGGVRYHHLFDGDGMVQKYEITDAGITHRGKFVRTEKFIADSKAGKPVRQTFGTNPPDAQPITGPDSLNVANTSVVSHGGELMALWEGGSAIKLDAQTLDTLGPKVLSPEYAGMAFSAHPKIERDGTLWNFGVTSHLGLLSVYRIAPSGEVLKTETIKVRDIAMVHDFAVTEQHLVFLLPPLVFDRDRARSGETFLDCHVWKPQLGMRVLVLPKDHLDQPQWFDLPAGFVFHVGNAWEDTTAGTIRLDYIRSPDAWSPLHGLRDVMSGRFERTGNAGIAFVGLNLKTGRANQTLVNQETEFPRVDPRVVGVKHSQLFTTLRLDTGPRPGFDAVMRMDVASGKTDRYRYGTDVMVEEHVFVPKPGGSGKEGDGWLVGTALDLKKKAMLLSVFDAMHLSKGPIAQATMDRVMPLGFHSIFVGA</sequence>
<dbReference type="GO" id="GO:0010436">
    <property type="term" value="F:carotenoid dioxygenase activity"/>
    <property type="evidence" value="ECO:0007669"/>
    <property type="project" value="TreeGrafter"/>
</dbReference>
<feature type="signal peptide" evidence="6">
    <location>
        <begin position="1"/>
        <end position="21"/>
    </location>
</feature>
<proteinExistence type="inferred from homology"/>
<feature type="binding site" evidence="5">
    <location>
        <position position="208"/>
    </location>
    <ligand>
        <name>Fe cation</name>
        <dbReference type="ChEBI" id="CHEBI:24875"/>
        <note>catalytic</note>
    </ligand>
</feature>
<evidence type="ECO:0000256" key="5">
    <source>
        <dbReference type="PIRSR" id="PIRSR604294-1"/>
    </source>
</evidence>
<reference evidence="7 8" key="2">
    <citation type="submission" date="2018-12" db="EMBL/GenBank/DDBJ databases">
        <title>Rhizobacter gummiphilus sp. nov., a rubber-degrading bacterium isolated from the soil of a botanical garden in Japan.</title>
        <authorList>
            <person name="Shunsuke S.S."/>
        </authorList>
    </citation>
    <scope>NUCLEOTIDE SEQUENCE [LARGE SCALE GENOMIC DNA]</scope>
    <source>
        <strain evidence="7 8">S-16</strain>
    </source>
</reference>
<dbReference type="AlphaFoldDB" id="A0A3N7HWL8"/>
<evidence type="ECO:0000313" key="7">
    <source>
        <dbReference type="EMBL" id="RQP26790.1"/>
    </source>
</evidence>
<dbReference type="Proteomes" id="UP000267464">
    <property type="component" value="Unassembled WGS sequence"/>
</dbReference>
<reference evidence="7 8" key="1">
    <citation type="submission" date="2018-08" db="EMBL/GenBank/DDBJ databases">
        <authorList>
            <person name="Khan S.A."/>
            <person name="Jeon C.O."/>
            <person name="Chun B.H."/>
            <person name="Jeong S.E."/>
        </authorList>
    </citation>
    <scope>NUCLEOTIDE SEQUENCE [LARGE SCALE GENOMIC DNA]</scope>
    <source>
        <strain evidence="7 8">S-16</strain>
    </source>
</reference>
<keyword evidence="6" id="KW-0732">Signal</keyword>
<evidence type="ECO:0000256" key="1">
    <source>
        <dbReference type="ARBA" id="ARBA00006787"/>
    </source>
</evidence>
<keyword evidence="3" id="KW-0560">Oxidoreductase</keyword>
<comment type="cofactor">
    <cofactor evidence="5">
        <name>Fe(2+)</name>
        <dbReference type="ChEBI" id="CHEBI:29033"/>
    </cofactor>
    <text evidence="5">Binds 1 Fe(2+) ion per subunit.</text>
</comment>
<dbReference type="OrthoDB" id="6636843at2"/>
<accession>A0A3N7HWL8</accession>
<dbReference type="GO" id="GO:0016121">
    <property type="term" value="P:carotene catabolic process"/>
    <property type="evidence" value="ECO:0007669"/>
    <property type="project" value="TreeGrafter"/>
</dbReference>
<evidence type="ECO:0000256" key="3">
    <source>
        <dbReference type="ARBA" id="ARBA00023002"/>
    </source>
</evidence>
<comment type="caution">
    <text evidence="7">The sequence shown here is derived from an EMBL/GenBank/DDBJ whole genome shotgun (WGS) entry which is preliminary data.</text>
</comment>
<keyword evidence="4 5" id="KW-0408">Iron</keyword>
<keyword evidence="8" id="KW-1185">Reference proteome</keyword>
<protein>
    <submittedName>
        <fullName evidence="7">Carotenoid oxygenase</fullName>
    </submittedName>
</protein>
<dbReference type="PANTHER" id="PTHR10543:SF89">
    <property type="entry name" value="CAROTENOID 9,10(9',10')-CLEAVAGE DIOXYGENASE 1"/>
    <property type="match status" value="1"/>
</dbReference>
<comment type="similarity">
    <text evidence="1">Belongs to the carotenoid oxygenase family.</text>
</comment>
<evidence type="ECO:0000256" key="2">
    <source>
        <dbReference type="ARBA" id="ARBA00022723"/>
    </source>
</evidence>
<gene>
    <name evidence="7" type="ORF">DZC73_01835</name>
</gene>
<feature type="binding site" evidence="5">
    <location>
        <position position="255"/>
    </location>
    <ligand>
        <name>Fe cation</name>
        <dbReference type="ChEBI" id="CHEBI:24875"/>
        <note>catalytic</note>
    </ligand>
</feature>
<dbReference type="InterPro" id="IPR004294">
    <property type="entry name" value="Carotenoid_Oase"/>
</dbReference>
<feature type="binding site" evidence="5">
    <location>
        <position position="321"/>
    </location>
    <ligand>
        <name>Fe cation</name>
        <dbReference type="ChEBI" id="CHEBI:24875"/>
        <note>catalytic</note>
    </ligand>
</feature>
<evidence type="ECO:0000256" key="6">
    <source>
        <dbReference type="SAM" id="SignalP"/>
    </source>
</evidence>
<dbReference type="GO" id="GO:0046872">
    <property type="term" value="F:metal ion binding"/>
    <property type="evidence" value="ECO:0007669"/>
    <property type="project" value="UniProtKB-KW"/>
</dbReference>
<evidence type="ECO:0000313" key="8">
    <source>
        <dbReference type="Proteomes" id="UP000267464"/>
    </source>
</evidence>
<dbReference type="RefSeq" id="WP_124538489.1">
    <property type="nucleotide sequence ID" value="NZ_QUSW01000001.1"/>
</dbReference>